<gene>
    <name evidence="2" type="ORF">GWK47_035925</name>
</gene>
<proteinExistence type="predicted"/>
<feature type="compositionally biased region" description="Basic and acidic residues" evidence="1">
    <location>
        <begin position="1"/>
        <end position="19"/>
    </location>
</feature>
<feature type="region of interest" description="Disordered" evidence="1">
    <location>
        <begin position="1"/>
        <end position="25"/>
    </location>
</feature>
<evidence type="ECO:0000313" key="2">
    <source>
        <dbReference type="EMBL" id="KAG0726759.1"/>
    </source>
</evidence>
<evidence type="ECO:0000313" key="3">
    <source>
        <dbReference type="Proteomes" id="UP000770661"/>
    </source>
</evidence>
<organism evidence="2 3">
    <name type="scientific">Chionoecetes opilio</name>
    <name type="common">Atlantic snow crab</name>
    <name type="synonym">Cancer opilio</name>
    <dbReference type="NCBI Taxonomy" id="41210"/>
    <lineage>
        <taxon>Eukaryota</taxon>
        <taxon>Metazoa</taxon>
        <taxon>Ecdysozoa</taxon>
        <taxon>Arthropoda</taxon>
        <taxon>Crustacea</taxon>
        <taxon>Multicrustacea</taxon>
        <taxon>Malacostraca</taxon>
        <taxon>Eumalacostraca</taxon>
        <taxon>Eucarida</taxon>
        <taxon>Decapoda</taxon>
        <taxon>Pleocyemata</taxon>
        <taxon>Brachyura</taxon>
        <taxon>Eubrachyura</taxon>
        <taxon>Majoidea</taxon>
        <taxon>Majidae</taxon>
        <taxon>Chionoecetes</taxon>
    </lineage>
</organism>
<accession>A0A8J4YMV6</accession>
<evidence type="ECO:0000256" key="1">
    <source>
        <dbReference type="SAM" id="MobiDB-lite"/>
    </source>
</evidence>
<dbReference type="Proteomes" id="UP000770661">
    <property type="component" value="Unassembled WGS sequence"/>
</dbReference>
<comment type="caution">
    <text evidence="2">The sequence shown here is derived from an EMBL/GenBank/DDBJ whole genome shotgun (WGS) entry which is preliminary data.</text>
</comment>
<keyword evidence="3" id="KW-1185">Reference proteome</keyword>
<protein>
    <submittedName>
        <fullName evidence="2">Uncharacterized protein</fullName>
    </submittedName>
</protein>
<name>A0A8J4YMV6_CHIOP</name>
<reference evidence="2" key="1">
    <citation type="submission" date="2020-07" db="EMBL/GenBank/DDBJ databases">
        <title>The High-quality genome of the commercially important snow crab, Chionoecetes opilio.</title>
        <authorList>
            <person name="Jeong J.-H."/>
            <person name="Ryu S."/>
        </authorList>
    </citation>
    <scope>NUCLEOTIDE SEQUENCE</scope>
    <source>
        <strain evidence="2">MADBK_172401_WGS</strain>
        <tissue evidence="2">Digestive gland</tissue>
    </source>
</reference>
<dbReference type="AlphaFoldDB" id="A0A8J4YMV6"/>
<sequence length="132" mass="14884">MTNQEDKEFLLAQREPGRRKEGRRFRPCCQETRQSFLKKAAAFPRPQQEGRRFLICGAARVLPVVHSNTSAVVSVKIEQLGASLQKRAKRATKNIVPHPLGATLIEPSDRLFRDIVLTEAERCLARTSKSST</sequence>
<dbReference type="EMBL" id="JACEEZ010004014">
    <property type="protein sequence ID" value="KAG0726759.1"/>
    <property type="molecule type" value="Genomic_DNA"/>
</dbReference>